<evidence type="ECO:0000256" key="6">
    <source>
        <dbReference type="SAM" id="SignalP"/>
    </source>
</evidence>
<accession>A0A6J1JXI8</accession>
<dbReference type="InterPro" id="IPR058533">
    <property type="entry name" value="Cation_efflux_TM"/>
</dbReference>
<dbReference type="InterPro" id="IPR027469">
    <property type="entry name" value="Cation_efflux_TMD_sf"/>
</dbReference>
<gene>
    <name evidence="9" type="primary">LOC111488737</name>
</gene>
<keyword evidence="5" id="KW-0472">Membrane</keyword>
<dbReference type="InterPro" id="IPR040177">
    <property type="entry name" value="SLC30A9"/>
</dbReference>
<dbReference type="OrthoDB" id="1732432at2759"/>
<keyword evidence="2" id="KW-0813">Transport</keyword>
<feature type="chain" id="PRO_5026747439" evidence="6">
    <location>
        <begin position="21"/>
        <end position="151"/>
    </location>
</feature>
<keyword evidence="3" id="KW-0812">Transmembrane</keyword>
<dbReference type="Pfam" id="PF01545">
    <property type="entry name" value="Cation_efflux"/>
    <property type="match status" value="1"/>
</dbReference>
<dbReference type="GeneID" id="111488737"/>
<organism evidence="8 9">
    <name type="scientific">Cucurbita maxima</name>
    <name type="common">Pumpkin</name>
    <name type="synonym">Winter squash</name>
    <dbReference type="NCBI Taxonomy" id="3661"/>
    <lineage>
        <taxon>Eukaryota</taxon>
        <taxon>Viridiplantae</taxon>
        <taxon>Streptophyta</taxon>
        <taxon>Embryophyta</taxon>
        <taxon>Tracheophyta</taxon>
        <taxon>Spermatophyta</taxon>
        <taxon>Magnoliopsida</taxon>
        <taxon>eudicotyledons</taxon>
        <taxon>Gunneridae</taxon>
        <taxon>Pentapetalae</taxon>
        <taxon>rosids</taxon>
        <taxon>fabids</taxon>
        <taxon>Cucurbitales</taxon>
        <taxon>Cucurbitaceae</taxon>
        <taxon>Cucurbiteae</taxon>
        <taxon>Cucurbita</taxon>
    </lineage>
</organism>
<dbReference type="SUPFAM" id="SSF161111">
    <property type="entry name" value="Cation efflux protein transmembrane domain-like"/>
    <property type="match status" value="1"/>
</dbReference>
<keyword evidence="8" id="KW-1185">Reference proteome</keyword>
<evidence type="ECO:0000256" key="1">
    <source>
        <dbReference type="ARBA" id="ARBA00004141"/>
    </source>
</evidence>
<keyword evidence="6" id="KW-0732">Signal</keyword>
<dbReference type="Proteomes" id="UP000504608">
    <property type="component" value="Unplaced"/>
</dbReference>
<feature type="domain" description="Cation efflux protein transmembrane" evidence="7">
    <location>
        <begin position="31"/>
        <end position="118"/>
    </location>
</feature>
<dbReference type="GO" id="GO:0008324">
    <property type="term" value="F:monoatomic cation transmembrane transporter activity"/>
    <property type="evidence" value="ECO:0007669"/>
    <property type="project" value="InterPro"/>
</dbReference>
<reference evidence="9" key="1">
    <citation type="submission" date="2025-08" db="UniProtKB">
        <authorList>
            <consortium name="RefSeq"/>
        </authorList>
    </citation>
    <scope>IDENTIFICATION</scope>
    <source>
        <tissue evidence="9">Young leaves</tissue>
    </source>
</reference>
<feature type="signal peptide" evidence="6">
    <location>
        <begin position="1"/>
        <end position="20"/>
    </location>
</feature>
<name>A0A6J1JXI8_CUCMA</name>
<evidence type="ECO:0000256" key="2">
    <source>
        <dbReference type="ARBA" id="ARBA00022448"/>
    </source>
</evidence>
<evidence type="ECO:0000256" key="3">
    <source>
        <dbReference type="ARBA" id="ARBA00022692"/>
    </source>
</evidence>
<evidence type="ECO:0000313" key="8">
    <source>
        <dbReference type="Proteomes" id="UP000504608"/>
    </source>
</evidence>
<dbReference type="KEGG" id="cmax:111488737"/>
<protein>
    <submittedName>
        <fullName evidence="9">Metal tolerance protein C4-like isoform X1</fullName>
    </submittedName>
</protein>
<dbReference type="GO" id="GO:0006829">
    <property type="term" value="P:zinc ion transport"/>
    <property type="evidence" value="ECO:0007669"/>
    <property type="project" value="InterPro"/>
</dbReference>
<evidence type="ECO:0000256" key="5">
    <source>
        <dbReference type="ARBA" id="ARBA00023136"/>
    </source>
</evidence>
<dbReference type="PANTHER" id="PTHR13414">
    <property type="entry name" value="HUEL-CATION TRANSPORTER"/>
    <property type="match status" value="1"/>
</dbReference>
<dbReference type="AlphaFoldDB" id="A0A6J1JXI8"/>
<dbReference type="PANTHER" id="PTHR13414:SF9">
    <property type="entry name" value="PROTON-COUPLED ZINC ANTIPORTER SLC30A9, MITOCHONDRIAL"/>
    <property type="match status" value="1"/>
</dbReference>
<dbReference type="GO" id="GO:0006882">
    <property type="term" value="P:intracellular zinc ion homeostasis"/>
    <property type="evidence" value="ECO:0007669"/>
    <property type="project" value="TreeGrafter"/>
</dbReference>
<dbReference type="GO" id="GO:0016020">
    <property type="term" value="C:membrane"/>
    <property type="evidence" value="ECO:0007669"/>
    <property type="project" value="UniProtKB-SubCell"/>
</dbReference>
<evidence type="ECO:0000256" key="4">
    <source>
        <dbReference type="ARBA" id="ARBA00022989"/>
    </source>
</evidence>
<dbReference type="RefSeq" id="XP_022992429.1">
    <property type="nucleotide sequence ID" value="XM_023136661.1"/>
</dbReference>
<dbReference type="GO" id="GO:0005783">
    <property type="term" value="C:endoplasmic reticulum"/>
    <property type="evidence" value="ECO:0007669"/>
    <property type="project" value="TreeGrafter"/>
</dbReference>
<evidence type="ECO:0000313" key="9">
    <source>
        <dbReference type="RefSeq" id="XP_022992429.1"/>
    </source>
</evidence>
<proteinExistence type="predicted"/>
<comment type="subcellular location">
    <subcellularLocation>
        <location evidence="1">Membrane</location>
        <topology evidence="1">Multi-pass membrane protein</topology>
    </subcellularLocation>
</comment>
<evidence type="ECO:0000259" key="7">
    <source>
        <dbReference type="Pfam" id="PF01545"/>
    </source>
</evidence>
<sequence length="151" mass="16059">MSGYHCSMVQFSCLLSEIWGLVCHMKSCHVGKVVHSVADFANQALLAYGLSSSRRAPDALHPYGYSKERFVWSLISAVGIFCLGADSTIVNGIQNLWTSQDGAAVTDLIVAAASLVAVSTTGNAIYDPVGSVVVGNLLGMISMESQWCKII</sequence>
<dbReference type="Gene3D" id="1.20.1510.10">
    <property type="entry name" value="Cation efflux protein transmembrane domain"/>
    <property type="match status" value="1"/>
</dbReference>
<keyword evidence="4" id="KW-1133">Transmembrane helix</keyword>